<dbReference type="Pfam" id="PF08065">
    <property type="entry name" value="KI67R"/>
    <property type="match status" value="1"/>
</dbReference>
<evidence type="ECO:0000313" key="2">
    <source>
        <dbReference type="Proteomes" id="UP001166093"/>
    </source>
</evidence>
<protein>
    <submittedName>
        <fullName evidence="1">KI67 protein</fullName>
    </submittedName>
</protein>
<dbReference type="EMBL" id="JAAWVQ010141538">
    <property type="protein sequence ID" value="MBN3284911.1"/>
    <property type="molecule type" value="Genomic_DNA"/>
</dbReference>
<dbReference type="InterPro" id="IPR012568">
    <property type="entry name" value="KI67R"/>
</dbReference>
<proteinExistence type="predicted"/>
<comment type="caution">
    <text evidence="1">The sequence shown here is derived from an EMBL/GenBank/DDBJ whole genome shotgun (WGS) entry which is preliminary data.</text>
</comment>
<organism evidence="1 2">
    <name type="scientific">Polyodon spathula</name>
    <name type="common">North American paddlefish</name>
    <name type="synonym">Squalus spathula</name>
    <dbReference type="NCBI Taxonomy" id="7913"/>
    <lineage>
        <taxon>Eukaryota</taxon>
        <taxon>Metazoa</taxon>
        <taxon>Chordata</taxon>
        <taxon>Craniata</taxon>
        <taxon>Vertebrata</taxon>
        <taxon>Euteleostomi</taxon>
        <taxon>Actinopterygii</taxon>
        <taxon>Chondrostei</taxon>
        <taxon>Acipenseriformes</taxon>
        <taxon>Polyodontidae</taxon>
        <taxon>Polyodon</taxon>
    </lineage>
</organism>
<evidence type="ECO:0000313" key="1">
    <source>
        <dbReference type="EMBL" id="MBN3284911.1"/>
    </source>
</evidence>
<accession>A0ABS2YDW5</accession>
<dbReference type="PANTHER" id="PTHR21603">
    <property type="entry name" value="ANTIGEN KI-67-LIKE PROTEIN"/>
    <property type="match status" value="1"/>
</dbReference>
<sequence length="239" mass="27212">MVVSPLSAPSTARRGRYKDAVTSLQERESNYSNVKTLAEEIIVPIDLFGENQVRVQLSDEVVDMSEQMQTLIEKTAAEIDDGCKKLMRTPKQKAEPLVALTGVKRLMKTPKQKSKQIEDFRGIKRLMRTPKEPKVQIIEDLVGVKRVMTTPKQKASPVEDMVGIKRLMRTPKHKGVCVEDMFGISRIMKSPKLKIAPVEDFAGLQELMEQPEEKKEDHESRVNIETFEASETKVITIYW</sequence>
<feature type="non-terminal residue" evidence="1">
    <location>
        <position position="239"/>
    </location>
</feature>
<dbReference type="PANTHER" id="PTHR21603:SF17">
    <property type="entry name" value="PROLIFERATION MARKER PROTEIN KI-67"/>
    <property type="match status" value="1"/>
</dbReference>
<dbReference type="Proteomes" id="UP001166093">
    <property type="component" value="Unassembled WGS sequence"/>
</dbReference>
<gene>
    <name evidence="1" type="primary">Mki67</name>
    <name evidence="1" type="ORF">GTO93_0000881</name>
</gene>
<dbReference type="SMART" id="SM01295">
    <property type="entry name" value="K167R"/>
    <property type="match status" value="1"/>
</dbReference>
<keyword evidence="2" id="KW-1185">Reference proteome</keyword>
<reference evidence="1" key="1">
    <citation type="journal article" date="2021" name="Cell">
        <title>Tracing the genetic footprints of vertebrate landing in non-teleost ray-finned fishes.</title>
        <authorList>
            <person name="Bi X."/>
            <person name="Wang K."/>
            <person name="Yang L."/>
            <person name="Pan H."/>
            <person name="Jiang H."/>
            <person name="Wei Q."/>
            <person name="Fang M."/>
            <person name="Yu H."/>
            <person name="Zhu C."/>
            <person name="Cai Y."/>
            <person name="He Y."/>
            <person name="Gan X."/>
            <person name="Zeng H."/>
            <person name="Yu D."/>
            <person name="Zhu Y."/>
            <person name="Jiang H."/>
            <person name="Qiu Q."/>
            <person name="Yang H."/>
            <person name="Zhang Y.E."/>
            <person name="Wang W."/>
            <person name="Zhu M."/>
            <person name="He S."/>
            <person name="Zhang G."/>
        </authorList>
    </citation>
    <scope>NUCLEOTIDE SEQUENCE</scope>
    <source>
        <strain evidence="1">Pddl_001</strain>
    </source>
</reference>
<feature type="non-terminal residue" evidence="1">
    <location>
        <position position="1"/>
    </location>
</feature>
<name>A0ABS2YDW5_POLSP</name>